<gene>
    <name evidence="2" type="ORF">UCDDS831_g07460</name>
</gene>
<comment type="caution">
    <text evidence="2">The sequence shown here is derived from an EMBL/GenBank/DDBJ whole genome shotgun (WGS) entry which is preliminary data.</text>
</comment>
<reference evidence="2 3" key="2">
    <citation type="submission" date="2015-05" db="EMBL/GenBank/DDBJ databases">
        <title>Distinctive expansion of gene families associated with plant cell wall degradation and secondary metabolism in the genomes of grapevine trunk pathogens.</title>
        <authorList>
            <person name="Lawrence D.P."/>
            <person name="Travadon R."/>
            <person name="Rolshausen P.E."/>
            <person name="Baumgartner K."/>
        </authorList>
    </citation>
    <scope>NUCLEOTIDE SEQUENCE [LARGE SCALE GENOMIC DNA]</scope>
    <source>
        <strain evidence="2">DS831</strain>
    </source>
</reference>
<evidence type="ECO:0000256" key="1">
    <source>
        <dbReference type="SAM" id="MobiDB-lite"/>
    </source>
</evidence>
<sequence>MVDKKHRSALDRFLEPRPPYPSLSPDIEIGPEGRAVVDTSNGVDEVHFLSCHPRSFNGPLGDTATGDERIDDYVHQFLIDRANYRPIAKAKSVRKEADKIEAEAENSSTEEHDNSDSSSDDSSDDSSDNDSDDDEEPDNIFDIQARTWRAVLKRREHAAIQYTTEALLTRELINLEAWQTHLLINATIRNIIYSLEGILESVTDSALHGPSLNGGLQASPGIQVTEDVFIPVFIRPLHQAFSPPLAYSSDGQNGGAYKPDYRAPATAIGKHPLTTAAAGYYHATDIEVDGNDKDEGADDDDIAVHASFCISCLRNLYACAVTPQITTDDASAKSDGAHCQPVIFGEKESPSLEQGQEEMVGVVETGSGGNSSSIGWSAVNRVKMEEDEPQGLNRGDDDGNKNKQQLQSSAAGIPQLDGVSDPQSGGSKGGIAGGGMGCTVM</sequence>
<feature type="compositionally biased region" description="Basic and acidic residues" evidence="1">
    <location>
        <begin position="1"/>
        <end position="15"/>
    </location>
</feature>
<dbReference type="EMBL" id="LAQI01000179">
    <property type="protein sequence ID" value="KKY15857.1"/>
    <property type="molecule type" value="Genomic_DNA"/>
</dbReference>
<feature type="compositionally biased region" description="Basic and acidic residues" evidence="1">
    <location>
        <begin position="93"/>
        <end position="102"/>
    </location>
</feature>
<protein>
    <submittedName>
        <fullName evidence="2">Uncharacterized protein</fullName>
    </submittedName>
</protein>
<evidence type="ECO:0000313" key="2">
    <source>
        <dbReference type="EMBL" id="KKY15857.1"/>
    </source>
</evidence>
<feature type="region of interest" description="Disordered" evidence="1">
    <location>
        <begin position="90"/>
        <end position="140"/>
    </location>
</feature>
<feature type="compositionally biased region" description="Acidic residues" evidence="1">
    <location>
        <begin position="118"/>
        <end position="139"/>
    </location>
</feature>
<accession>A0A0G2DYC4</accession>
<proteinExistence type="predicted"/>
<dbReference type="AlphaFoldDB" id="A0A0G2DYC4"/>
<name>A0A0G2DYC4_9PEZI</name>
<organism evidence="2 3">
    <name type="scientific">Diplodia seriata</name>
    <dbReference type="NCBI Taxonomy" id="420778"/>
    <lineage>
        <taxon>Eukaryota</taxon>
        <taxon>Fungi</taxon>
        <taxon>Dikarya</taxon>
        <taxon>Ascomycota</taxon>
        <taxon>Pezizomycotina</taxon>
        <taxon>Dothideomycetes</taxon>
        <taxon>Dothideomycetes incertae sedis</taxon>
        <taxon>Botryosphaeriales</taxon>
        <taxon>Botryosphaeriaceae</taxon>
        <taxon>Diplodia</taxon>
    </lineage>
</organism>
<reference evidence="2 3" key="1">
    <citation type="submission" date="2015-03" db="EMBL/GenBank/DDBJ databases">
        <authorList>
            <person name="Morales-Cruz A."/>
            <person name="Amrine K.C."/>
            <person name="Cantu D."/>
        </authorList>
    </citation>
    <scope>NUCLEOTIDE SEQUENCE [LARGE SCALE GENOMIC DNA]</scope>
    <source>
        <strain evidence="2">DS831</strain>
    </source>
</reference>
<feature type="compositionally biased region" description="Gly residues" evidence="1">
    <location>
        <begin position="426"/>
        <end position="441"/>
    </location>
</feature>
<evidence type="ECO:0000313" key="3">
    <source>
        <dbReference type="Proteomes" id="UP000034182"/>
    </source>
</evidence>
<feature type="region of interest" description="Disordered" evidence="1">
    <location>
        <begin position="388"/>
        <end position="441"/>
    </location>
</feature>
<feature type="region of interest" description="Disordered" evidence="1">
    <location>
        <begin position="1"/>
        <end position="29"/>
    </location>
</feature>
<dbReference type="Proteomes" id="UP000034182">
    <property type="component" value="Unassembled WGS sequence"/>
</dbReference>